<dbReference type="Proteomes" id="UP000500870">
    <property type="component" value="Chromosome 1"/>
</dbReference>
<reference evidence="1 2" key="1">
    <citation type="submission" date="2020-04" db="EMBL/GenBank/DDBJ databases">
        <title>FDA dAtabase for Regulatory Grade micrObial Sequences (FDA-ARGOS): Supporting development and validation of Infectious Disease Dx tests.</title>
        <authorList>
            <person name="Sciortino C."/>
            <person name="Tallon L."/>
            <person name="Sadzewicz L."/>
            <person name="Vavikolanu K."/>
            <person name="Mehta A."/>
            <person name="Aluvathingal J."/>
            <person name="Nadendla S."/>
            <person name="Nandy P."/>
            <person name="Geyer C."/>
            <person name="Yan Y."/>
            <person name="Sichtig H."/>
        </authorList>
    </citation>
    <scope>NUCLEOTIDE SEQUENCE [LARGE SCALE GENOMIC DNA]</scope>
    <source>
        <strain evidence="1 2">FDAARGOS_633</strain>
    </source>
</reference>
<evidence type="ECO:0000313" key="2">
    <source>
        <dbReference type="Proteomes" id="UP000500870"/>
    </source>
</evidence>
<dbReference type="RefSeq" id="WP_177319132.1">
    <property type="nucleotide sequence ID" value="NZ_CP050898.1"/>
</dbReference>
<protein>
    <submittedName>
        <fullName evidence="1">Uncharacterized protein</fullName>
    </submittedName>
</protein>
<proteinExistence type="predicted"/>
<organism evidence="1 2">
    <name type="scientific">Agrobacterium pusense</name>
    <dbReference type="NCBI Taxonomy" id="648995"/>
    <lineage>
        <taxon>Bacteria</taxon>
        <taxon>Pseudomonadati</taxon>
        <taxon>Pseudomonadota</taxon>
        <taxon>Alphaproteobacteria</taxon>
        <taxon>Hyphomicrobiales</taxon>
        <taxon>Rhizobiaceae</taxon>
        <taxon>Rhizobium/Agrobacterium group</taxon>
        <taxon>Agrobacterium</taxon>
    </lineage>
</organism>
<gene>
    <name evidence="1" type="ORF">FOB41_07425</name>
</gene>
<dbReference type="EMBL" id="CP050898">
    <property type="protein sequence ID" value="QIX20973.1"/>
    <property type="molecule type" value="Genomic_DNA"/>
</dbReference>
<name>A0A6H0ZLB9_9HYPH</name>
<dbReference type="AlphaFoldDB" id="A0A6H0ZLB9"/>
<evidence type="ECO:0000313" key="1">
    <source>
        <dbReference type="EMBL" id="QIX20973.1"/>
    </source>
</evidence>
<accession>A0A6H0ZLB9</accession>
<sequence>MPKTIPAAGGAMPEVTLEAMIARHNAAIEAANNRNGPLEDSPEEIEMHSAMNAFFESSARLTSFDGLMAALRLADKENEDFDCSVVSATLVKGALAYLEGQTARERLSDLLQEAGKIIRDNPDMAVERITINHVGIHTLIKIPGTEEHSA</sequence>